<gene>
    <name evidence="2" type="ORF">CAUS1442_LOCUS1639</name>
</gene>
<accession>A0A7R9ZIF9</accession>
<evidence type="ECO:0000256" key="1">
    <source>
        <dbReference type="SAM" id="SignalP"/>
    </source>
</evidence>
<evidence type="ECO:0008006" key="3">
    <source>
        <dbReference type="Google" id="ProtNLM"/>
    </source>
</evidence>
<dbReference type="AlphaFoldDB" id="A0A7R9ZIF9"/>
<organism evidence="2">
    <name type="scientific">Craspedostauros australis</name>
    <dbReference type="NCBI Taxonomy" id="1486917"/>
    <lineage>
        <taxon>Eukaryota</taxon>
        <taxon>Sar</taxon>
        <taxon>Stramenopiles</taxon>
        <taxon>Ochrophyta</taxon>
        <taxon>Bacillariophyta</taxon>
        <taxon>Bacillariophyceae</taxon>
        <taxon>Bacillariophycidae</taxon>
        <taxon>Naviculales</taxon>
        <taxon>Naviculaceae</taxon>
        <taxon>Craspedostauros</taxon>
    </lineage>
</organism>
<feature type="signal peptide" evidence="1">
    <location>
        <begin position="1"/>
        <end position="37"/>
    </location>
</feature>
<sequence length="528" mass="58443">MTTACLVRADMASGRSWPVAACVITLRVACLIVSCDAFSRHPGVRPVISTSCLAFSLHTNSEHIAQNRKWNGDHATQQEEIVATRADWDPYTDFIQWVDPSLPLQNQLDNSIDDDECVLQDMPLYPLDAVYLPYGNTVADGALTEYHYLNNVEPRNLHMAMDLTSSDHREKGIPPVFCAVLRASDTGRIATVGTILRIVEATDESGRDLWGAEQSSPSSEALPQRIRVKCVVEDIASICEVLNPDAATSRARILRSDEYIRVKVKRRSSTRSIDAKGEDDASVDTGSMSTMELISAYKAKIAEDYRMIKIIYEIGVGSQLLPLNGLSEMVSAMPLVEDFDAKNEDGEDGGGGTATASEQSARRWLLTVVQTWQSVCYTWRAGRQALLAADRNELMIDAACRNGGPLKLPVHMADLSPEDRRNIEGVDLAAQHDYLQLRLDPTLDFQVLLSMLWSSSSLSMSSRLDFATEPWRWVSRLLAQERKRLEDLAAQPTAAPISSLGTDGGDDELVDEDLMLPNGWFFDENEEA</sequence>
<name>A0A7R9ZIF9_9STRA</name>
<protein>
    <recommendedName>
        <fullName evidence="3">Lon N-terminal domain-containing protein</fullName>
    </recommendedName>
</protein>
<feature type="chain" id="PRO_5030654930" description="Lon N-terminal domain-containing protein" evidence="1">
    <location>
        <begin position="38"/>
        <end position="528"/>
    </location>
</feature>
<proteinExistence type="predicted"/>
<reference evidence="2" key="1">
    <citation type="submission" date="2021-01" db="EMBL/GenBank/DDBJ databases">
        <authorList>
            <person name="Corre E."/>
            <person name="Pelletier E."/>
            <person name="Niang G."/>
            <person name="Scheremetjew M."/>
            <person name="Finn R."/>
            <person name="Kale V."/>
            <person name="Holt S."/>
            <person name="Cochrane G."/>
            <person name="Meng A."/>
            <person name="Brown T."/>
            <person name="Cohen L."/>
        </authorList>
    </citation>
    <scope>NUCLEOTIDE SEQUENCE</scope>
    <source>
        <strain evidence="2">CCMP3328</strain>
    </source>
</reference>
<dbReference type="EMBL" id="HBEF01002638">
    <property type="protein sequence ID" value="CAD8329541.1"/>
    <property type="molecule type" value="Transcribed_RNA"/>
</dbReference>
<keyword evidence="1" id="KW-0732">Signal</keyword>
<evidence type="ECO:0000313" key="2">
    <source>
        <dbReference type="EMBL" id="CAD8329541.1"/>
    </source>
</evidence>